<reference evidence="1 2" key="1">
    <citation type="submission" date="2020-08" db="EMBL/GenBank/DDBJ databases">
        <title>Genomic Encyclopedia of Type Strains, Phase IV (KMG-IV): sequencing the most valuable type-strain genomes for metagenomic binning, comparative biology and taxonomic classification.</title>
        <authorList>
            <person name="Goeker M."/>
        </authorList>
    </citation>
    <scope>NUCLEOTIDE SEQUENCE [LARGE SCALE GENOMIC DNA]</scope>
    <source>
        <strain evidence="1 2">DSM 2461</strain>
    </source>
</reference>
<name>A0A841RF75_9SPIO</name>
<accession>A0A841RF75</accession>
<evidence type="ECO:0000313" key="2">
    <source>
        <dbReference type="Proteomes" id="UP000587760"/>
    </source>
</evidence>
<dbReference type="AlphaFoldDB" id="A0A841RF75"/>
<comment type="caution">
    <text evidence="1">The sequence shown here is derived from an EMBL/GenBank/DDBJ whole genome shotgun (WGS) entry which is preliminary data.</text>
</comment>
<dbReference type="RefSeq" id="WP_184748488.1">
    <property type="nucleotide sequence ID" value="NZ_JACHGJ010000010.1"/>
</dbReference>
<dbReference type="EMBL" id="JACHGJ010000010">
    <property type="protein sequence ID" value="MBB6482256.1"/>
    <property type="molecule type" value="Genomic_DNA"/>
</dbReference>
<keyword evidence="2" id="KW-1185">Reference proteome</keyword>
<organism evidence="1 2">
    <name type="scientific">Spirochaeta isovalerica</name>
    <dbReference type="NCBI Taxonomy" id="150"/>
    <lineage>
        <taxon>Bacteria</taxon>
        <taxon>Pseudomonadati</taxon>
        <taxon>Spirochaetota</taxon>
        <taxon>Spirochaetia</taxon>
        <taxon>Spirochaetales</taxon>
        <taxon>Spirochaetaceae</taxon>
        <taxon>Spirochaeta</taxon>
    </lineage>
</organism>
<gene>
    <name evidence="1" type="ORF">HNR50_003945</name>
</gene>
<proteinExistence type="predicted"/>
<dbReference type="Proteomes" id="UP000587760">
    <property type="component" value="Unassembled WGS sequence"/>
</dbReference>
<sequence length="189" mass="20991">MINSLTVLPLFLVIGSQARNSGKTSFSRKIIRTFGPELIVVKITVISRGHSCPHGDRGCGVCSSLQTPFDITEETDRESGKDTSQLLQAGARRVFWLRVRNDAVARGLRALLKRLDPGIPVLCESNSIVKYIQPGLYIQLKARNRKNTKKSAKELVDRTDLIVETTPDGADFDFSRLSCSEEGWSIKKT</sequence>
<protein>
    <submittedName>
        <fullName evidence="1">Uncharacterized protein</fullName>
    </submittedName>
</protein>
<evidence type="ECO:0000313" key="1">
    <source>
        <dbReference type="EMBL" id="MBB6482256.1"/>
    </source>
</evidence>